<reference evidence="1" key="1">
    <citation type="submission" date="2023-06" db="EMBL/GenBank/DDBJ databases">
        <title>Genome-scale phylogeny and comparative genomics of the fungal order Sordariales.</title>
        <authorList>
            <consortium name="Lawrence Berkeley National Laboratory"/>
            <person name="Hensen N."/>
            <person name="Bonometti L."/>
            <person name="Westerberg I."/>
            <person name="Brannstrom I.O."/>
            <person name="Guillou S."/>
            <person name="Cros-Aarteil S."/>
            <person name="Calhoun S."/>
            <person name="Haridas S."/>
            <person name="Kuo A."/>
            <person name="Mondo S."/>
            <person name="Pangilinan J."/>
            <person name="Riley R."/>
            <person name="Labutti K."/>
            <person name="Andreopoulos B."/>
            <person name="Lipzen A."/>
            <person name="Chen C."/>
            <person name="Yanf M."/>
            <person name="Daum C."/>
            <person name="Ng V."/>
            <person name="Clum A."/>
            <person name="Steindorff A."/>
            <person name="Ohm R."/>
            <person name="Martin F."/>
            <person name="Silar P."/>
            <person name="Natvig D."/>
            <person name="Lalanne C."/>
            <person name="Gautier V."/>
            <person name="Ament-Velasquez S.L."/>
            <person name="Kruys A."/>
            <person name="Hutchinson M.I."/>
            <person name="Powell A.J."/>
            <person name="Barry K."/>
            <person name="Miller A.N."/>
            <person name="Grigoriev I.V."/>
            <person name="Debuchy R."/>
            <person name="Gladieux P."/>
            <person name="Thoren M.H."/>
            <person name="Johannesson H."/>
        </authorList>
    </citation>
    <scope>NUCLEOTIDE SEQUENCE</scope>
    <source>
        <strain evidence="1">8032-3</strain>
    </source>
</reference>
<protein>
    <submittedName>
        <fullName evidence="1">Uncharacterized protein</fullName>
    </submittedName>
</protein>
<dbReference type="GeneID" id="85305852"/>
<comment type="caution">
    <text evidence="1">The sequence shown here is derived from an EMBL/GenBank/DDBJ whole genome shotgun (WGS) entry which is preliminary data.</text>
</comment>
<dbReference type="Proteomes" id="UP001244011">
    <property type="component" value="Unassembled WGS sequence"/>
</dbReference>
<proteinExistence type="predicted"/>
<name>A0AAJ0BV87_9PEZI</name>
<organism evidence="1 2">
    <name type="scientific">Phialemonium atrogriseum</name>
    <dbReference type="NCBI Taxonomy" id="1093897"/>
    <lineage>
        <taxon>Eukaryota</taxon>
        <taxon>Fungi</taxon>
        <taxon>Dikarya</taxon>
        <taxon>Ascomycota</taxon>
        <taxon>Pezizomycotina</taxon>
        <taxon>Sordariomycetes</taxon>
        <taxon>Sordariomycetidae</taxon>
        <taxon>Cephalothecales</taxon>
        <taxon>Cephalothecaceae</taxon>
        <taxon>Phialemonium</taxon>
    </lineage>
</organism>
<dbReference type="AlphaFoldDB" id="A0AAJ0BV87"/>
<dbReference type="RefSeq" id="XP_060280226.1">
    <property type="nucleotide sequence ID" value="XM_060422665.1"/>
</dbReference>
<keyword evidence="2" id="KW-1185">Reference proteome</keyword>
<sequence length="199" mass="21849">MASSSSKDLFEPTQISSSISADEAPHIITVHGFFYQANTKIGAQVDNLYKEGCQRSANIEQFKPILQEDPRLGNIFEPYSAKSLRAIPWGETPKGDYYTWNPEVDSGLVFYMVGPGSRFEICDSSHNLKLGRQKRITDIGLCQTPGDLLQSHERIQVEMKEGGVLIVHPNLSHGTEGRSIAFGGLPAQAGMLKTGGHRS</sequence>
<accession>A0AAJ0BV87</accession>
<evidence type="ECO:0000313" key="2">
    <source>
        <dbReference type="Proteomes" id="UP001244011"/>
    </source>
</evidence>
<gene>
    <name evidence="1" type="ORF">QBC33DRAFT_211434</name>
</gene>
<evidence type="ECO:0000313" key="1">
    <source>
        <dbReference type="EMBL" id="KAK1764013.1"/>
    </source>
</evidence>
<dbReference type="EMBL" id="MU839023">
    <property type="protein sequence ID" value="KAK1764013.1"/>
    <property type="molecule type" value="Genomic_DNA"/>
</dbReference>